<keyword evidence="5" id="KW-1185">Reference proteome</keyword>
<reference evidence="4" key="1">
    <citation type="submission" date="2022-06" db="EMBL/GenBank/DDBJ databases">
        <title>Uncovering the hologenomic basis of an extraordinary plant invasion.</title>
        <authorList>
            <person name="Bieker V.C."/>
            <person name="Martin M.D."/>
            <person name="Gilbert T."/>
            <person name="Hodgins K."/>
            <person name="Battlay P."/>
            <person name="Petersen B."/>
            <person name="Wilson J."/>
        </authorList>
    </citation>
    <scope>NUCLEOTIDE SEQUENCE</scope>
    <source>
        <strain evidence="4">AA19_3_7</strain>
        <tissue evidence="4">Leaf</tissue>
    </source>
</reference>
<dbReference type="Pfam" id="PF01965">
    <property type="entry name" value="DJ-1_PfpI"/>
    <property type="match status" value="2"/>
</dbReference>
<dbReference type="EMBL" id="JAMZMK010006407">
    <property type="protein sequence ID" value="KAI7749107.1"/>
    <property type="molecule type" value="Genomic_DNA"/>
</dbReference>
<dbReference type="InterPro" id="IPR050325">
    <property type="entry name" value="Prot/Nucl_acid_deglycase"/>
</dbReference>
<accession>A0AAD5CX72</accession>
<keyword evidence="2" id="KW-0677">Repeat</keyword>
<gene>
    <name evidence="4" type="ORF">M8C21_014264</name>
</gene>
<comment type="similarity">
    <text evidence="1">Belongs to the peptidase C56 family.</text>
</comment>
<name>A0AAD5CX72_AMBAR</name>
<evidence type="ECO:0000313" key="5">
    <source>
        <dbReference type="Proteomes" id="UP001206925"/>
    </source>
</evidence>
<dbReference type="GO" id="GO:0005737">
    <property type="term" value="C:cytoplasm"/>
    <property type="evidence" value="ECO:0007669"/>
    <property type="project" value="TreeGrafter"/>
</dbReference>
<dbReference type="SUPFAM" id="SSF52317">
    <property type="entry name" value="Class I glutamine amidotransferase-like"/>
    <property type="match status" value="2"/>
</dbReference>
<dbReference type="InterPro" id="IPR029062">
    <property type="entry name" value="Class_I_gatase-like"/>
</dbReference>
<dbReference type="InterPro" id="IPR002818">
    <property type="entry name" value="DJ-1/PfpI"/>
</dbReference>
<dbReference type="AlphaFoldDB" id="A0AAD5CX72"/>
<evidence type="ECO:0000313" key="4">
    <source>
        <dbReference type="EMBL" id="KAI7749107.1"/>
    </source>
</evidence>
<dbReference type="CDD" id="cd03135">
    <property type="entry name" value="GATase1_DJ-1"/>
    <property type="match status" value="2"/>
</dbReference>
<evidence type="ECO:0000259" key="3">
    <source>
        <dbReference type="Pfam" id="PF01965"/>
    </source>
</evidence>
<comment type="caution">
    <text evidence="4">The sequence shown here is derived from an EMBL/GenBank/DDBJ whole genome shotgun (WGS) entry which is preliminary data.</text>
</comment>
<feature type="domain" description="DJ-1/PfpI" evidence="3">
    <location>
        <begin position="260"/>
        <end position="420"/>
    </location>
</feature>
<dbReference type="Proteomes" id="UP001206925">
    <property type="component" value="Unassembled WGS sequence"/>
</dbReference>
<dbReference type="PANTHER" id="PTHR48094">
    <property type="entry name" value="PROTEIN/NUCLEIC ACID DEGLYCASE DJ-1-RELATED"/>
    <property type="match status" value="1"/>
</dbReference>
<evidence type="ECO:0000256" key="2">
    <source>
        <dbReference type="ARBA" id="ARBA00022737"/>
    </source>
</evidence>
<sequence length="442" mass="47474">MASLWSLPPSNFPMTLRPSHNLSTTVIHRWAPQPTFNFNYSFHSNPPKTLLSSSSHIIDTVTSTIDIDPLDTVVSGSLQPKKVLIPIGLGTEEMEAVIMVNVLRQAGADVVVASVEPKLEVKLSGGTILVADTSISECSDQIFDLVALPGGMPGSVRLRDCKTLEAITKKQAEEKRLYGAICAAPAVTLLPWGLLKRKKTTCHPAFFDKLPTFRAIKTNLQVSEELTTSRGPGTCFQFCVSLVEQLFGESASAEMGKFLVLIPVANGSEDIEVVTVVDILRRAKLDVTIASVEKTLSVVGSQGIKIVADQSLKNAAESIFDLIILPGGASCIERLQKSRILKKMLKEQASSGRKYGAICSSLSILQKQGLLQNKKATAHPSVVDMLDSNTIVASQVVVDGRVITCRGLSSAPEFALAIIAKFCGHGRAKSVATGLVFEYRAS</sequence>
<proteinExistence type="inferred from homology"/>
<dbReference type="PANTHER" id="PTHR48094:SF7">
    <property type="entry name" value="PROTEIN DJ-1 HOMOLOG C"/>
    <property type="match status" value="1"/>
</dbReference>
<protein>
    <recommendedName>
        <fullName evidence="3">DJ-1/PfpI domain-containing protein</fullName>
    </recommendedName>
</protein>
<dbReference type="InterPro" id="IPR006287">
    <property type="entry name" value="DJ-1"/>
</dbReference>
<feature type="domain" description="DJ-1/PfpI" evidence="3">
    <location>
        <begin position="81"/>
        <end position="245"/>
    </location>
</feature>
<dbReference type="GO" id="GO:1903189">
    <property type="term" value="P:glyoxal metabolic process"/>
    <property type="evidence" value="ECO:0007669"/>
    <property type="project" value="TreeGrafter"/>
</dbReference>
<organism evidence="4 5">
    <name type="scientific">Ambrosia artemisiifolia</name>
    <name type="common">Common ragweed</name>
    <dbReference type="NCBI Taxonomy" id="4212"/>
    <lineage>
        <taxon>Eukaryota</taxon>
        <taxon>Viridiplantae</taxon>
        <taxon>Streptophyta</taxon>
        <taxon>Embryophyta</taxon>
        <taxon>Tracheophyta</taxon>
        <taxon>Spermatophyta</taxon>
        <taxon>Magnoliopsida</taxon>
        <taxon>eudicotyledons</taxon>
        <taxon>Gunneridae</taxon>
        <taxon>Pentapetalae</taxon>
        <taxon>asterids</taxon>
        <taxon>campanulids</taxon>
        <taxon>Asterales</taxon>
        <taxon>Asteraceae</taxon>
        <taxon>Asteroideae</taxon>
        <taxon>Heliantheae alliance</taxon>
        <taxon>Heliantheae</taxon>
        <taxon>Ambrosia</taxon>
    </lineage>
</organism>
<dbReference type="NCBIfam" id="TIGR01383">
    <property type="entry name" value="not_thiJ"/>
    <property type="match status" value="2"/>
</dbReference>
<dbReference type="FunFam" id="3.40.50.880:FF:000015">
    <property type="entry name" value="Protein DJ-1 homolog C"/>
    <property type="match status" value="2"/>
</dbReference>
<dbReference type="Gene3D" id="3.40.50.880">
    <property type="match status" value="2"/>
</dbReference>
<evidence type="ECO:0000256" key="1">
    <source>
        <dbReference type="ARBA" id="ARBA00008542"/>
    </source>
</evidence>